<evidence type="ECO:0000256" key="1">
    <source>
        <dbReference type="ARBA" id="ARBA00004651"/>
    </source>
</evidence>
<keyword evidence="5" id="KW-0349">Heme</keyword>
<evidence type="ECO:0000313" key="14">
    <source>
        <dbReference type="EMBL" id="MXO87761.1"/>
    </source>
</evidence>
<dbReference type="OrthoDB" id="9781740at2"/>
<evidence type="ECO:0000256" key="10">
    <source>
        <dbReference type="ARBA" id="ARBA00023004"/>
    </source>
</evidence>
<keyword evidence="8" id="KW-0249">Electron transport</keyword>
<comment type="caution">
    <text evidence="14">The sequence shown here is derived from an EMBL/GenBank/DDBJ whole genome shotgun (WGS) entry which is preliminary data.</text>
</comment>
<dbReference type="InterPro" id="IPR000516">
    <property type="entry name" value="Ni-dep_Hydgase_cyt-B"/>
</dbReference>
<feature type="transmembrane region" description="Helical" evidence="12">
    <location>
        <begin position="148"/>
        <end position="170"/>
    </location>
</feature>
<evidence type="ECO:0000256" key="4">
    <source>
        <dbReference type="ARBA" id="ARBA00022475"/>
    </source>
</evidence>
<dbReference type="AlphaFoldDB" id="A0A844ZGZ7"/>
<dbReference type="Pfam" id="PF01292">
    <property type="entry name" value="Ni_hydr_CYTB"/>
    <property type="match status" value="1"/>
</dbReference>
<name>A0A844ZGZ7_9SPHN</name>
<evidence type="ECO:0000256" key="7">
    <source>
        <dbReference type="ARBA" id="ARBA00022723"/>
    </source>
</evidence>
<dbReference type="GO" id="GO:0005886">
    <property type="term" value="C:plasma membrane"/>
    <property type="evidence" value="ECO:0007669"/>
    <property type="project" value="UniProtKB-SubCell"/>
</dbReference>
<protein>
    <submittedName>
        <fullName evidence="14">DUF4405 domain-containing protein</fullName>
    </submittedName>
</protein>
<gene>
    <name evidence="14" type="ORF">GRI32_03310</name>
</gene>
<proteinExistence type="inferred from homology"/>
<dbReference type="PANTHER" id="PTHR30485:SF1">
    <property type="entry name" value="CYTOCHROME YDHU-RELATED"/>
    <property type="match status" value="1"/>
</dbReference>
<organism evidence="14 15">
    <name type="scientific">Alteraurantiacibacter aestuarii</name>
    <dbReference type="NCBI Taxonomy" id="650004"/>
    <lineage>
        <taxon>Bacteria</taxon>
        <taxon>Pseudomonadati</taxon>
        <taxon>Pseudomonadota</taxon>
        <taxon>Alphaproteobacteria</taxon>
        <taxon>Sphingomonadales</taxon>
        <taxon>Erythrobacteraceae</taxon>
        <taxon>Alteraurantiacibacter</taxon>
    </lineage>
</organism>
<dbReference type="GO" id="GO:0022904">
    <property type="term" value="P:respiratory electron transport chain"/>
    <property type="evidence" value="ECO:0007669"/>
    <property type="project" value="InterPro"/>
</dbReference>
<evidence type="ECO:0000313" key="15">
    <source>
        <dbReference type="Proteomes" id="UP000435243"/>
    </source>
</evidence>
<comment type="similarity">
    <text evidence="2">Belongs to the HupC/HyaC/HydC family.</text>
</comment>
<reference evidence="14 15" key="1">
    <citation type="submission" date="2019-12" db="EMBL/GenBank/DDBJ databases">
        <title>Genomic-based taxomic classification of the family Erythrobacteraceae.</title>
        <authorList>
            <person name="Xu L."/>
        </authorList>
    </citation>
    <scope>NUCLEOTIDE SEQUENCE [LARGE SCALE GENOMIC DNA]</scope>
    <source>
        <strain evidence="14 15">JCM 16339</strain>
    </source>
</reference>
<evidence type="ECO:0000256" key="5">
    <source>
        <dbReference type="ARBA" id="ARBA00022617"/>
    </source>
</evidence>
<dbReference type="RefSeq" id="WP_160589717.1">
    <property type="nucleotide sequence ID" value="NZ_BAAAFP010000002.1"/>
</dbReference>
<feature type="transmembrane region" description="Helical" evidence="12">
    <location>
        <begin position="20"/>
        <end position="37"/>
    </location>
</feature>
<keyword evidence="7" id="KW-0479">Metal-binding</keyword>
<dbReference type="PANTHER" id="PTHR30485">
    <property type="entry name" value="NI/FE-HYDROGENASE 1 B-TYPE CYTOCHROME SUBUNIT"/>
    <property type="match status" value="1"/>
</dbReference>
<feature type="transmembrane region" description="Helical" evidence="12">
    <location>
        <begin position="80"/>
        <end position="101"/>
    </location>
</feature>
<keyword evidence="11 12" id="KW-0472">Membrane</keyword>
<evidence type="ECO:0000259" key="13">
    <source>
        <dbReference type="Pfam" id="PF01292"/>
    </source>
</evidence>
<keyword evidence="3" id="KW-0813">Transport</keyword>
<dbReference type="PRINTS" id="PR00161">
    <property type="entry name" value="NIHGNASECYTB"/>
</dbReference>
<feature type="domain" description="Cytochrome b561 bacterial/Ni-hydrogenase" evidence="13">
    <location>
        <begin position="10"/>
        <end position="224"/>
    </location>
</feature>
<dbReference type="GO" id="GO:0009055">
    <property type="term" value="F:electron transfer activity"/>
    <property type="evidence" value="ECO:0007669"/>
    <property type="project" value="InterPro"/>
</dbReference>
<comment type="subcellular location">
    <subcellularLocation>
        <location evidence="1">Cell membrane</location>
        <topology evidence="1">Multi-pass membrane protein</topology>
    </subcellularLocation>
</comment>
<evidence type="ECO:0000256" key="11">
    <source>
        <dbReference type="ARBA" id="ARBA00023136"/>
    </source>
</evidence>
<dbReference type="GO" id="GO:0020037">
    <property type="term" value="F:heme binding"/>
    <property type="evidence" value="ECO:0007669"/>
    <property type="project" value="TreeGrafter"/>
</dbReference>
<dbReference type="Proteomes" id="UP000435243">
    <property type="component" value="Unassembled WGS sequence"/>
</dbReference>
<evidence type="ECO:0000256" key="12">
    <source>
        <dbReference type="SAM" id="Phobius"/>
    </source>
</evidence>
<keyword evidence="4" id="KW-1003">Cell membrane</keyword>
<dbReference type="InterPro" id="IPR016174">
    <property type="entry name" value="Di-haem_cyt_TM"/>
</dbReference>
<dbReference type="GO" id="GO:0005506">
    <property type="term" value="F:iron ion binding"/>
    <property type="evidence" value="ECO:0007669"/>
    <property type="project" value="InterPro"/>
</dbReference>
<evidence type="ECO:0000256" key="9">
    <source>
        <dbReference type="ARBA" id="ARBA00022989"/>
    </source>
</evidence>
<evidence type="ECO:0000256" key="8">
    <source>
        <dbReference type="ARBA" id="ARBA00022982"/>
    </source>
</evidence>
<evidence type="ECO:0000256" key="2">
    <source>
        <dbReference type="ARBA" id="ARBA00008622"/>
    </source>
</evidence>
<dbReference type="SUPFAM" id="SSF81342">
    <property type="entry name" value="Transmembrane di-heme cytochromes"/>
    <property type="match status" value="1"/>
</dbReference>
<evidence type="ECO:0000256" key="3">
    <source>
        <dbReference type="ARBA" id="ARBA00022448"/>
    </source>
</evidence>
<dbReference type="InterPro" id="IPR051542">
    <property type="entry name" value="Hydrogenase_cytochrome"/>
</dbReference>
<keyword evidence="9 12" id="KW-1133">Transmembrane helix</keyword>
<dbReference type="InterPro" id="IPR011577">
    <property type="entry name" value="Cyt_b561_bac/Ni-Hgenase"/>
</dbReference>
<sequence>MANPNKPKKRHALSTRIWHWVNVLSVSILFMSGLNISNAHPRLYWGDWGFAAEQAWLSVPRFPGWATIPGYYSLASARDWHVVFAWVFALGLLVFMIRAVMNGHFRRDLFTRLADWKPSAIWHDIRQHLKLNFDHGAGKFNFLQKATYGAVIFILLPLMIFTGLVMSPGAEAALPWLAELLGGRQSARSIHFLCAFGLFGFFVVHVVLVLLSNPIKQLHEMITGGEHDEAA</sequence>
<accession>A0A844ZGZ7</accession>
<keyword evidence="6 12" id="KW-0812">Transmembrane</keyword>
<evidence type="ECO:0000256" key="6">
    <source>
        <dbReference type="ARBA" id="ARBA00022692"/>
    </source>
</evidence>
<dbReference type="EMBL" id="WTYY01000002">
    <property type="protein sequence ID" value="MXO87761.1"/>
    <property type="molecule type" value="Genomic_DNA"/>
</dbReference>
<keyword evidence="15" id="KW-1185">Reference proteome</keyword>
<dbReference type="Gene3D" id="1.20.950.20">
    <property type="entry name" value="Transmembrane di-heme cytochromes, Chain C"/>
    <property type="match status" value="1"/>
</dbReference>
<keyword evidence="10" id="KW-0408">Iron</keyword>
<feature type="transmembrane region" description="Helical" evidence="12">
    <location>
        <begin position="190"/>
        <end position="211"/>
    </location>
</feature>